<name>A0AAX3BFA6_9SPIR</name>
<protein>
    <submittedName>
        <fullName evidence="9">Cytochrome c biogenesis protein CcdA</fullName>
    </submittedName>
</protein>
<keyword evidence="10" id="KW-1185">Reference proteome</keyword>
<accession>A0AAX3BFA6</accession>
<reference evidence="9" key="2">
    <citation type="submission" date="2022-06" db="EMBL/GenBank/DDBJ databases">
        <title>Thermospira aquatica gen. nov., sp. nov.</title>
        <authorList>
            <person name="Ben Ali Gam Z."/>
            <person name="Labat M."/>
        </authorList>
    </citation>
    <scope>NUCLEOTIDE SEQUENCE</scope>
    <source>
        <strain evidence="9">F1F22</strain>
    </source>
</reference>
<keyword evidence="4" id="KW-0201">Cytochrome c-type biogenesis</keyword>
<comment type="similarity">
    <text evidence="2">Belongs to the DsbD family.</text>
</comment>
<organism evidence="9 10">
    <name type="scientific">Thermospira aquatica</name>
    <dbReference type="NCBI Taxonomy" id="2828656"/>
    <lineage>
        <taxon>Bacteria</taxon>
        <taxon>Pseudomonadati</taxon>
        <taxon>Spirochaetota</taxon>
        <taxon>Spirochaetia</taxon>
        <taxon>Brevinematales</taxon>
        <taxon>Thermospiraceae</taxon>
        <taxon>Thermospira</taxon>
    </lineage>
</organism>
<dbReference type="AlphaFoldDB" id="A0AAX3BFA6"/>
<dbReference type="RefSeq" id="WP_271436171.1">
    <property type="nucleotide sequence ID" value="NZ_CP073355.1"/>
</dbReference>
<feature type="transmembrane region" description="Helical" evidence="7">
    <location>
        <begin position="6"/>
        <end position="33"/>
    </location>
</feature>
<feature type="transmembrane region" description="Helical" evidence="7">
    <location>
        <begin position="84"/>
        <end position="104"/>
    </location>
</feature>
<dbReference type="PANTHER" id="PTHR31272:SF4">
    <property type="entry name" value="CYTOCHROME C-TYPE BIOGENESIS PROTEIN HI_1454-RELATED"/>
    <property type="match status" value="1"/>
</dbReference>
<dbReference type="KEGG" id="taqu:KDW03_04345"/>
<keyword evidence="3 7" id="KW-0812">Transmembrane</keyword>
<proteinExistence type="inferred from homology"/>
<evidence type="ECO:0000259" key="8">
    <source>
        <dbReference type="Pfam" id="PF02683"/>
    </source>
</evidence>
<dbReference type="Pfam" id="PF02683">
    <property type="entry name" value="DsbD_TM"/>
    <property type="match status" value="1"/>
</dbReference>
<dbReference type="GO" id="GO:0016020">
    <property type="term" value="C:membrane"/>
    <property type="evidence" value="ECO:0007669"/>
    <property type="project" value="UniProtKB-SubCell"/>
</dbReference>
<dbReference type="Proteomes" id="UP001056539">
    <property type="component" value="Chromosome"/>
</dbReference>
<evidence type="ECO:0000256" key="7">
    <source>
        <dbReference type="SAM" id="Phobius"/>
    </source>
</evidence>
<evidence type="ECO:0000256" key="5">
    <source>
        <dbReference type="ARBA" id="ARBA00022989"/>
    </source>
</evidence>
<dbReference type="EMBL" id="CP073355">
    <property type="protein sequence ID" value="URA11038.1"/>
    <property type="molecule type" value="Genomic_DNA"/>
</dbReference>
<evidence type="ECO:0000256" key="4">
    <source>
        <dbReference type="ARBA" id="ARBA00022748"/>
    </source>
</evidence>
<feature type="transmembrane region" description="Helical" evidence="7">
    <location>
        <begin position="204"/>
        <end position="228"/>
    </location>
</feature>
<dbReference type="InterPro" id="IPR051790">
    <property type="entry name" value="Cytochrome_c-biogenesis_DsbD"/>
</dbReference>
<feature type="domain" description="Cytochrome C biogenesis protein transmembrane" evidence="8">
    <location>
        <begin position="6"/>
        <end position="217"/>
    </location>
</feature>
<gene>
    <name evidence="9" type="ORF">KDW03_04345</name>
</gene>
<comment type="subcellular location">
    <subcellularLocation>
        <location evidence="1">Membrane</location>
        <topology evidence="1">Multi-pass membrane protein</topology>
    </subcellularLocation>
</comment>
<evidence type="ECO:0000256" key="6">
    <source>
        <dbReference type="ARBA" id="ARBA00023136"/>
    </source>
</evidence>
<evidence type="ECO:0000313" key="9">
    <source>
        <dbReference type="EMBL" id="URA11038.1"/>
    </source>
</evidence>
<reference evidence="9" key="1">
    <citation type="submission" date="2021-04" db="EMBL/GenBank/DDBJ databases">
        <authorList>
            <person name="Postec A."/>
        </authorList>
    </citation>
    <scope>NUCLEOTIDE SEQUENCE</scope>
    <source>
        <strain evidence="9">F1F22</strain>
    </source>
</reference>
<feature type="transmembrane region" description="Helical" evidence="7">
    <location>
        <begin position="53"/>
        <end position="78"/>
    </location>
</feature>
<feature type="transmembrane region" description="Helical" evidence="7">
    <location>
        <begin position="159"/>
        <end position="184"/>
    </location>
</feature>
<evidence type="ECO:0000313" key="10">
    <source>
        <dbReference type="Proteomes" id="UP001056539"/>
    </source>
</evidence>
<keyword evidence="6 7" id="KW-0472">Membrane</keyword>
<evidence type="ECO:0000256" key="3">
    <source>
        <dbReference type="ARBA" id="ARBA00022692"/>
    </source>
</evidence>
<evidence type="ECO:0000256" key="1">
    <source>
        <dbReference type="ARBA" id="ARBA00004141"/>
    </source>
</evidence>
<dbReference type="InterPro" id="IPR003834">
    <property type="entry name" value="Cyt_c_assmbl_TM_dom"/>
</dbReference>
<feature type="transmembrane region" description="Helical" evidence="7">
    <location>
        <begin position="125"/>
        <end position="153"/>
    </location>
</feature>
<keyword evidence="5 7" id="KW-1133">Transmembrane helix</keyword>
<dbReference type="PANTHER" id="PTHR31272">
    <property type="entry name" value="CYTOCHROME C-TYPE BIOGENESIS PROTEIN HI_1454-RELATED"/>
    <property type="match status" value="1"/>
</dbReference>
<dbReference type="GO" id="GO:0017004">
    <property type="term" value="P:cytochrome complex assembly"/>
    <property type="evidence" value="ECO:0007669"/>
    <property type="project" value="UniProtKB-KW"/>
</dbReference>
<evidence type="ECO:0000256" key="2">
    <source>
        <dbReference type="ARBA" id="ARBA00006143"/>
    </source>
</evidence>
<sequence length="244" mass="27280">MEFGVLVFFALVGGILTFLSPCILPMIPIYLAYMSGTMVESEKPSLRWTLVRIGAFVLGFTVVFVMFSILFYVIFASLAFIQQWIQRIAGMFIVLMGLHFLGVVKLRFLDQEVKLNFEGDKKHPWGSFLLGVSFAAGWSPCIGPVLSAILFSAATTQNLFLMVVLLLLFSAGLALPFFLLGLAINSVRQWVRSLQRFFPIIEKVSGVFLVVLGFLMIANTMGMISQWLSQAFPFLGELEMHLVK</sequence>